<dbReference type="Proteomes" id="UP000027222">
    <property type="component" value="Unassembled WGS sequence"/>
</dbReference>
<dbReference type="STRING" id="685588.A0A067SWA6"/>
<dbReference type="EMBL" id="KL142390">
    <property type="protein sequence ID" value="KDR71934.1"/>
    <property type="molecule type" value="Genomic_DNA"/>
</dbReference>
<reference evidence="3" key="1">
    <citation type="journal article" date="2014" name="Proc. Natl. Acad. Sci. U.S.A.">
        <title>Extensive sampling of basidiomycete genomes demonstrates inadequacy of the white-rot/brown-rot paradigm for wood decay fungi.</title>
        <authorList>
            <person name="Riley R."/>
            <person name="Salamov A.A."/>
            <person name="Brown D.W."/>
            <person name="Nagy L.G."/>
            <person name="Floudas D."/>
            <person name="Held B.W."/>
            <person name="Levasseur A."/>
            <person name="Lombard V."/>
            <person name="Morin E."/>
            <person name="Otillar R."/>
            <person name="Lindquist E.A."/>
            <person name="Sun H."/>
            <person name="LaButti K.M."/>
            <person name="Schmutz J."/>
            <person name="Jabbour D."/>
            <person name="Luo H."/>
            <person name="Baker S.E."/>
            <person name="Pisabarro A.G."/>
            <person name="Walton J.D."/>
            <person name="Blanchette R.A."/>
            <person name="Henrissat B."/>
            <person name="Martin F."/>
            <person name="Cullen D."/>
            <person name="Hibbett D.S."/>
            <person name="Grigoriev I.V."/>
        </authorList>
    </citation>
    <scope>NUCLEOTIDE SEQUENCE [LARGE SCALE GENOMIC DNA]</scope>
    <source>
        <strain evidence="3">CBS 339.88</strain>
    </source>
</reference>
<evidence type="ECO:0000313" key="3">
    <source>
        <dbReference type="Proteomes" id="UP000027222"/>
    </source>
</evidence>
<dbReference type="AlphaFoldDB" id="A0A067SWA6"/>
<feature type="domain" description="Heterokaryon incompatibility" evidence="1">
    <location>
        <begin position="172"/>
        <end position="323"/>
    </location>
</feature>
<keyword evidence="3" id="KW-1185">Reference proteome</keyword>
<dbReference type="Pfam" id="PF06985">
    <property type="entry name" value="HET"/>
    <property type="match status" value="1"/>
</dbReference>
<sequence>MNNQTTHITPLCDACQTLDLLSTNNREETRYQLGTWEDVKQRANGDQGCPFCVLLRLFVKRYFGESFGKGEVDIVWRPRGGFFVFGTTGDNLVFLNEATAKSPIGCARAVQSQIDPALIKKWMKLCEVHHEETCAPKRGAIRTAGSDAGVKVLRVIDTEDQCIVEALPNVRYLVLSYVWGPIMPSIRLQRNNIGELSTKGALRDLRQHIPKTISDAIDLVQLIGERYLWVDSLCLIQDDDDDMLDGISHMNLVYHCAVLTIIAAHGVDANAGLPGLHPGSRDVVQDIIEVLPGIKMTTTTGVYNAMGFRGAGAHKTRGWTLQELVLSYRTLIFTEYRIYFRCHANCWSEDTIYDNFPTAINSVLDSGSRIDFLDDNEPKPLQAFNSQLFRYSYRNLTKESDTVHGLMGILRFLSVQTRSGLLEGLFTSCFDISILFWDVFPDDTPPGRRLGFPSWSWAGWRGIGDGYGRFCKSSEDTNSWLRGMTYIVWYKRCPGTADLELVWDLESQLKHGKPEKHHIGYRPSLSDPYGRTIDVALANIRTTPDDKEDIHRTEIIREEMKKRNYHFLHFFAHVVLIKDFDYPYEATDEEGDDNSGDEDFKYGGKEKSSTMKLQGADGVVCGGILFDDPNLMKGVLGPHELVLLSKMDRFKDFFNDRFRFKRPFYWVMLIAWQGEEKLVAERRGIGFLFQDCIEHVLHPGKVWKEIVLA</sequence>
<accession>A0A067SWA6</accession>
<gene>
    <name evidence="2" type="ORF">GALMADRAFT_143291</name>
</gene>
<dbReference type="PANTHER" id="PTHR33112">
    <property type="entry name" value="DOMAIN PROTEIN, PUTATIVE-RELATED"/>
    <property type="match status" value="1"/>
</dbReference>
<dbReference type="HOGENOM" id="CLU_003953_5_2_1"/>
<evidence type="ECO:0000259" key="1">
    <source>
        <dbReference type="Pfam" id="PF06985"/>
    </source>
</evidence>
<name>A0A067SWA6_GALM3</name>
<evidence type="ECO:0000313" key="2">
    <source>
        <dbReference type="EMBL" id="KDR71934.1"/>
    </source>
</evidence>
<dbReference type="PANTHER" id="PTHR33112:SF12">
    <property type="entry name" value="HETEROKARYON INCOMPATIBILITY DOMAIN-CONTAINING PROTEIN"/>
    <property type="match status" value="1"/>
</dbReference>
<proteinExistence type="predicted"/>
<organism evidence="2 3">
    <name type="scientific">Galerina marginata (strain CBS 339.88)</name>
    <dbReference type="NCBI Taxonomy" id="685588"/>
    <lineage>
        <taxon>Eukaryota</taxon>
        <taxon>Fungi</taxon>
        <taxon>Dikarya</taxon>
        <taxon>Basidiomycota</taxon>
        <taxon>Agaricomycotina</taxon>
        <taxon>Agaricomycetes</taxon>
        <taxon>Agaricomycetidae</taxon>
        <taxon>Agaricales</taxon>
        <taxon>Agaricineae</taxon>
        <taxon>Strophariaceae</taxon>
        <taxon>Galerina</taxon>
    </lineage>
</organism>
<dbReference type="OrthoDB" id="5125733at2759"/>
<protein>
    <recommendedName>
        <fullName evidence="1">Heterokaryon incompatibility domain-containing protein</fullName>
    </recommendedName>
</protein>
<dbReference type="InterPro" id="IPR010730">
    <property type="entry name" value="HET"/>
</dbReference>